<reference evidence="3" key="1">
    <citation type="submission" date="2016-06" db="EMBL/GenBank/DDBJ databases">
        <authorList>
            <person name="Varghese N."/>
            <person name="Submissions Spin"/>
        </authorList>
    </citation>
    <scope>NUCLEOTIDE SEQUENCE [LARGE SCALE GENOMIC DNA]</scope>
    <source>
        <strain evidence="3">DSM 43816</strain>
    </source>
</reference>
<feature type="domain" description="Lantibiotic dehydratase N-terminal" evidence="1">
    <location>
        <begin position="104"/>
        <end position="402"/>
    </location>
</feature>
<gene>
    <name evidence="2" type="ORF">GA0070618_2279</name>
</gene>
<proteinExistence type="predicted"/>
<feature type="domain" description="Lantibiotic dehydratase N-terminal" evidence="1">
    <location>
        <begin position="669"/>
        <end position="745"/>
    </location>
</feature>
<sequence length="808" mass="89808">MRHDPATDVAMIPGSTAASRRAVEPGRRVTLPSGRWAAWNQVILRAPGFPAAGLAALASPEIGRAADAALDAPAGGEQDQTYRAVFQREILRVGAALQDVARSDRFRLALGWQNHRALATAVEPLLRRRLGTDRRHSNHRQHEELVAGYWQRYCLKNDTIGFFGPVGWTRLDPDRPATTLTAGPGLVDRFEVFFESWAMDRLATVIAAEPGMPAWLPPRRMPYVRLDSNTARLPGRPPIPLTDLEASILRHCDGVTPAVELAAVVRAEVPGRPDDAEVFDTLNRLCRRRLASWKLELPLTPWPERYLERALRRIGDPELARTQSGRLERLLAAREAVRAATADAAPDRLVTALRELDRRFVEETGTAATRHEGKAYAGRTLVYHDARRAVDLVLGAEVFDALRPIELLLTSARWLTYKVGRGVTEVLRGIASAAIERGGGTLDLSTFWFDCMARLHQESARVADGVQAEFQRRWDTLLDHSGDRATVTYAGSELADRVAEVFAAPRSGWGGARYCSPDVMIAAPDLAALNRGEFTLVLGEMHLSLNSCRHHCFVTQHPAAEQLFDCLTEDFPTPRLLPALPKENVGRLSVRTHSALTREDDYVVVLAHHTVDAARPRTLPAVDLTVEVEPDRVVAVLPDGSARFDVLDLFSEILTDVVLDRFRILPERAHTPRVTVDRMVIARETWRFDPHDLAFATVKDEAGLFLAARRWWRSTGLPQRVFVKVPGEDKPFHVDFDSPTSVRMLARSLRRLRTAEPDDKALITVSEMLPDPGQLWLTDADGNRYTSELRIAMVDLTPTDPVPPGAVS</sequence>
<dbReference type="AlphaFoldDB" id="A0A1C4WKN6"/>
<organism evidence="2 3">
    <name type="scientific">Micromonospora echinospora</name>
    <name type="common">Micromonospora purpurea</name>
    <dbReference type="NCBI Taxonomy" id="1877"/>
    <lineage>
        <taxon>Bacteria</taxon>
        <taxon>Bacillati</taxon>
        <taxon>Actinomycetota</taxon>
        <taxon>Actinomycetes</taxon>
        <taxon>Micromonosporales</taxon>
        <taxon>Micromonosporaceae</taxon>
        <taxon>Micromonospora</taxon>
    </lineage>
</organism>
<evidence type="ECO:0000313" key="2">
    <source>
        <dbReference type="EMBL" id="SCE96719.1"/>
    </source>
</evidence>
<protein>
    <submittedName>
        <fullName evidence="2">Lantibiotic dehydratase, C terminus</fullName>
    </submittedName>
</protein>
<evidence type="ECO:0000313" key="3">
    <source>
        <dbReference type="Proteomes" id="UP000198253"/>
    </source>
</evidence>
<dbReference type="Proteomes" id="UP000198253">
    <property type="component" value="Chromosome I"/>
</dbReference>
<dbReference type="InParanoid" id="A0A1C4WKN6"/>
<name>A0A1C4WKN6_MICEC</name>
<keyword evidence="3" id="KW-1185">Reference proteome</keyword>
<evidence type="ECO:0000259" key="1">
    <source>
        <dbReference type="Pfam" id="PF04738"/>
    </source>
</evidence>
<accession>A0A1C4WKN6</accession>
<dbReference type="EMBL" id="LT607413">
    <property type="protein sequence ID" value="SCE96719.1"/>
    <property type="molecule type" value="Genomic_DNA"/>
</dbReference>
<dbReference type="InterPro" id="IPR006827">
    <property type="entry name" value="Lant_deHydtase_N"/>
</dbReference>
<dbReference type="Pfam" id="PF04738">
    <property type="entry name" value="Lant_dehydr_N"/>
    <property type="match status" value="2"/>
</dbReference>